<reference evidence="7 8" key="1">
    <citation type="submission" date="2018-05" db="EMBL/GenBank/DDBJ databases">
        <title>Abyssibacter profundi OUC007T gen. nov., sp. nov, a marine bacterium isolated from seawater of the Mariana Trench.</title>
        <authorList>
            <person name="Zhou S."/>
        </authorList>
    </citation>
    <scope>NUCLEOTIDE SEQUENCE [LARGE SCALE GENOMIC DNA]</scope>
    <source>
        <strain evidence="7 8">OUC007</strain>
    </source>
</reference>
<feature type="transmembrane region" description="Helical" evidence="5">
    <location>
        <begin position="110"/>
        <end position="135"/>
    </location>
</feature>
<evidence type="ECO:0000256" key="1">
    <source>
        <dbReference type="ARBA" id="ARBA00004141"/>
    </source>
</evidence>
<dbReference type="Pfam" id="PF07298">
    <property type="entry name" value="NnrU"/>
    <property type="match status" value="1"/>
</dbReference>
<dbReference type="EMBL" id="QEQK01000001">
    <property type="protein sequence ID" value="PWN57856.1"/>
    <property type="molecule type" value="Genomic_DNA"/>
</dbReference>
<evidence type="ECO:0000256" key="2">
    <source>
        <dbReference type="ARBA" id="ARBA00022692"/>
    </source>
</evidence>
<feature type="transmembrane region" description="Helical" evidence="5">
    <location>
        <begin position="73"/>
        <end position="90"/>
    </location>
</feature>
<evidence type="ECO:0000313" key="7">
    <source>
        <dbReference type="EMBL" id="PWN57856.1"/>
    </source>
</evidence>
<dbReference type="OrthoDB" id="5293641at2"/>
<comment type="caution">
    <text evidence="7">The sequence shown here is derived from an EMBL/GenBank/DDBJ whole genome shotgun (WGS) entry which is preliminary data.</text>
</comment>
<evidence type="ECO:0000313" key="8">
    <source>
        <dbReference type="Proteomes" id="UP000251800"/>
    </source>
</evidence>
<dbReference type="GO" id="GO:0016020">
    <property type="term" value="C:membrane"/>
    <property type="evidence" value="ECO:0007669"/>
    <property type="project" value="UniProtKB-SubCell"/>
</dbReference>
<keyword evidence="3 5" id="KW-1133">Transmembrane helix</keyword>
<feature type="domain" description="NnrU" evidence="6">
    <location>
        <begin position="4"/>
        <end position="182"/>
    </location>
</feature>
<feature type="transmembrane region" description="Helical" evidence="5">
    <location>
        <begin position="155"/>
        <end position="176"/>
    </location>
</feature>
<proteinExistence type="predicted"/>
<dbReference type="Proteomes" id="UP000251800">
    <property type="component" value="Unassembled WGS sequence"/>
</dbReference>
<evidence type="ECO:0000259" key="6">
    <source>
        <dbReference type="Pfam" id="PF07298"/>
    </source>
</evidence>
<dbReference type="InterPro" id="IPR009915">
    <property type="entry name" value="NnrU_dom"/>
</dbReference>
<keyword evidence="2 5" id="KW-0812">Transmembrane</keyword>
<evidence type="ECO:0000256" key="3">
    <source>
        <dbReference type="ARBA" id="ARBA00022989"/>
    </source>
</evidence>
<protein>
    <submittedName>
        <fullName evidence="7">NnrU family protein</fullName>
    </submittedName>
</protein>
<accession>A0A363UQY2</accession>
<sequence length="185" mass="19991">MIALIAGLVVFLGVHLVPTRPDLRGRLQARFGELGYKAVFSIVAAVGLVLIVWGKAQAPYIDIWHPPAWTRHIPLALMPLALILLVAAYVPNNLRRVVKHPMLAAIKLWALVHLLANGDLASMLLFAAFLAYAVVDVISAKRRGTAPERGRVNPLLDVLTVTIGLVAYVGLMHAHAHLFGVSVVG</sequence>
<name>A0A363UQY2_9GAMM</name>
<keyword evidence="4 5" id="KW-0472">Membrane</keyword>
<organism evidence="7 8">
    <name type="scientific">Abyssibacter profundi</name>
    <dbReference type="NCBI Taxonomy" id="2182787"/>
    <lineage>
        <taxon>Bacteria</taxon>
        <taxon>Pseudomonadati</taxon>
        <taxon>Pseudomonadota</taxon>
        <taxon>Gammaproteobacteria</taxon>
        <taxon>Chromatiales</taxon>
        <taxon>Oceanococcaceae</taxon>
        <taxon>Abyssibacter</taxon>
    </lineage>
</organism>
<dbReference type="RefSeq" id="WP_109718714.1">
    <property type="nucleotide sequence ID" value="NZ_QEQK01000001.1"/>
</dbReference>
<gene>
    <name evidence="7" type="ORF">DEH80_01590</name>
</gene>
<evidence type="ECO:0000256" key="5">
    <source>
        <dbReference type="SAM" id="Phobius"/>
    </source>
</evidence>
<feature type="transmembrane region" description="Helical" evidence="5">
    <location>
        <begin position="35"/>
        <end position="53"/>
    </location>
</feature>
<dbReference type="AlphaFoldDB" id="A0A363UQY2"/>
<keyword evidence="8" id="KW-1185">Reference proteome</keyword>
<comment type="subcellular location">
    <subcellularLocation>
        <location evidence="1">Membrane</location>
        <topology evidence="1">Multi-pass membrane protein</topology>
    </subcellularLocation>
</comment>
<evidence type="ECO:0000256" key="4">
    <source>
        <dbReference type="ARBA" id="ARBA00023136"/>
    </source>
</evidence>